<evidence type="ECO:0000256" key="4">
    <source>
        <dbReference type="ARBA" id="ARBA00022989"/>
    </source>
</evidence>
<evidence type="ECO:0000313" key="8">
    <source>
        <dbReference type="EMBL" id="MFC3606985.1"/>
    </source>
</evidence>
<reference evidence="9" key="1">
    <citation type="journal article" date="2019" name="Int. J. Syst. Evol. Microbiol.">
        <title>The Global Catalogue of Microorganisms (GCM) 10K type strain sequencing project: providing services to taxonomists for standard genome sequencing and annotation.</title>
        <authorList>
            <consortium name="The Broad Institute Genomics Platform"/>
            <consortium name="The Broad Institute Genome Sequencing Center for Infectious Disease"/>
            <person name="Wu L."/>
            <person name="Ma J."/>
        </authorList>
    </citation>
    <scope>NUCLEOTIDE SEQUENCE [LARGE SCALE GENOMIC DNA]</scope>
    <source>
        <strain evidence="9">KCTC 42447</strain>
    </source>
</reference>
<evidence type="ECO:0000313" key="9">
    <source>
        <dbReference type="Proteomes" id="UP001595630"/>
    </source>
</evidence>
<keyword evidence="9" id="KW-1185">Reference proteome</keyword>
<comment type="similarity">
    <text evidence="2">Belongs to the EamA transporter family.</text>
</comment>
<proteinExistence type="inferred from homology"/>
<accession>A0ABV7T1E7</accession>
<dbReference type="PANTHER" id="PTHR32322:SF2">
    <property type="entry name" value="EAMA DOMAIN-CONTAINING PROTEIN"/>
    <property type="match status" value="1"/>
</dbReference>
<feature type="transmembrane region" description="Helical" evidence="6">
    <location>
        <begin position="280"/>
        <end position="298"/>
    </location>
</feature>
<dbReference type="InterPro" id="IPR000620">
    <property type="entry name" value="EamA_dom"/>
</dbReference>
<dbReference type="RefSeq" id="WP_386361554.1">
    <property type="nucleotide sequence ID" value="NZ_JBHRXZ010000012.1"/>
</dbReference>
<keyword evidence="4 6" id="KW-1133">Transmembrane helix</keyword>
<dbReference type="Gene3D" id="1.10.3730.20">
    <property type="match status" value="1"/>
</dbReference>
<keyword evidence="5 6" id="KW-0472">Membrane</keyword>
<dbReference type="EMBL" id="JBHRXZ010000012">
    <property type="protein sequence ID" value="MFC3606985.1"/>
    <property type="molecule type" value="Genomic_DNA"/>
</dbReference>
<dbReference type="Proteomes" id="UP001595630">
    <property type="component" value="Unassembled WGS sequence"/>
</dbReference>
<evidence type="ECO:0000256" key="5">
    <source>
        <dbReference type="ARBA" id="ARBA00023136"/>
    </source>
</evidence>
<evidence type="ECO:0000256" key="1">
    <source>
        <dbReference type="ARBA" id="ARBA00004141"/>
    </source>
</evidence>
<feature type="transmembrane region" description="Helical" evidence="6">
    <location>
        <begin position="100"/>
        <end position="120"/>
    </location>
</feature>
<feature type="transmembrane region" description="Helical" evidence="6">
    <location>
        <begin position="258"/>
        <end position="274"/>
    </location>
</feature>
<dbReference type="PANTHER" id="PTHR32322">
    <property type="entry name" value="INNER MEMBRANE TRANSPORTER"/>
    <property type="match status" value="1"/>
</dbReference>
<feature type="domain" description="EamA" evidence="7">
    <location>
        <begin position="165"/>
        <end position="297"/>
    </location>
</feature>
<dbReference type="Pfam" id="PF00892">
    <property type="entry name" value="EamA"/>
    <property type="match status" value="1"/>
</dbReference>
<evidence type="ECO:0000256" key="2">
    <source>
        <dbReference type="ARBA" id="ARBA00007362"/>
    </source>
</evidence>
<gene>
    <name evidence="8" type="ORF">ACFOMF_04210</name>
</gene>
<comment type="caution">
    <text evidence="8">The sequence shown here is derived from an EMBL/GenBank/DDBJ whole genome shotgun (WGS) entry which is preliminary data.</text>
</comment>
<sequence length="301" mass="31357">MTPPALLPRSIAAIVLALLACTFAANHIAARIAFDNETGLLLAILCRSAVPVLCLTALLAWRRERFSLPAGVWPWQLLFGTLIAIQSYCIYSAIVRIPVALALLVVNIFPLLLALLTWALGGAAPTPRTLRIMLVILFGLGMALDVPARLAGADDGVAWGAGIAYSLVAAGVFAVALWVVNNRLASVHGPVRSLTAMLTVFGYASLAGATGLVPGGLSLPAAPAGWWALGCLALLYGSAFSLLFVWVNRLDMPRNAPVMNVEPVAGLVFGWVILGQQLGPLQVAGALVVVGGIILLTSKAA</sequence>
<feature type="transmembrane region" description="Helical" evidence="6">
    <location>
        <begin position="225"/>
        <end position="246"/>
    </location>
</feature>
<evidence type="ECO:0000256" key="3">
    <source>
        <dbReference type="ARBA" id="ARBA00022692"/>
    </source>
</evidence>
<feature type="transmembrane region" description="Helical" evidence="6">
    <location>
        <begin position="132"/>
        <end position="151"/>
    </location>
</feature>
<comment type="subcellular location">
    <subcellularLocation>
        <location evidence="1">Membrane</location>
        <topology evidence="1">Multi-pass membrane protein</topology>
    </subcellularLocation>
</comment>
<protein>
    <submittedName>
        <fullName evidence="8">EamA family transporter</fullName>
    </submittedName>
</protein>
<feature type="transmembrane region" description="Helical" evidence="6">
    <location>
        <begin position="40"/>
        <end position="61"/>
    </location>
</feature>
<dbReference type="InterPro" id="IPR037185">
    <property type="entry name" value="EmrE-like"/>
</dbReference>
<feature type="transmembrane region" description="Helical" evidence="6">
    <location>
        <begin position="193"/>
        <end position="213"/>
    </location>
</feature>
<organism evidence="8 9">
    <name type="scientific">Stutzerimonas tarimensis</name>
    <dbReference type="NCBI Taxonomy" id="1507735"/>
    <lineage>
        <taxon>Bacteria</taxon>
        <taxon>Pseudomonadati</taxon>
        <taxon>Pseudomonadota</taxon>
        <taxon>Gammaproteobacteria</taxon>
        <taxon>Pseudomonadales</taxon>
        <taxon>Pseudomonadaceae</taxon>
        <taxon>Stutzerimonas</taxon>
    </lineage>
</organism>
<keyword evidence="3 6" id="KW-0812">Transmembrane</keyword>
<name>A0ABV7T1E7_9GAMM</name>
<evidence type="ECO:0000256" key="6">
    <source>
        <dbReference type="SAM" id="Phobius"/>
    </source>
</evidence>
<evidence type="ECO:0000259" key="7">
    <source>
        <dbReference type="Pfam" id="PF00892"/>
    </source>
</evidence>
<feature type="transmembrane region" description="Helical" evidence="6">
    <location>
        <begin position="157"/>
        <end position="181"/>
    </location>
</feature>
<feature type="transmembrane region" description="Helical" evidence="6">
    <location>
        <begin position="73"/>
        <end position="94"/>
    </location>
</feature>
<dbReference type="InterPro" id="IPR050638">
    <property type="entry name" value="AA-Vitamin_Transporters"/>
</dbReference>
<dbReference type="SUPFAM" id="SSF103481">
    <property type="entry name" value="Multidrug resistance efflux transporter EmrE"/>
    <property type="match status" value="2"/>
</dbReference>